<name>A0ABW1JPK8_9NOCA</name>
<comment type="caution">
    <text evidence="2">The sequence shown here is derived from an EMBL/GenBank/DDBJ whole genome shotgun (WGS) entry which is preliminary data.</text>
</comment>
<feature type="transmembrane region" description="Helical" evidence="1">
    <location>
        <begin position="84"/>
        <end position="109"/>
    </location>
</feature>
<dbReference type="EMBL" id="JBHSQN010000003">
    <property type="protein sequence ID" value="MFC6011029.1"/>
    <property type="molecule type" value="Genomic_DNA"/>
</dbReference>
<gene>
    <name evidence="2" type="ORF">ACFP3H_08195</name>
</gene>
<keyword evidence="3" id="KW-1185">Reference proteome</keyword>
<evidence type="ECO:0000313" key="3">
    <source>
        <dbReference type="Proteomes" id="UP001596223"/>
    </source>
</evidence>
<evidence type="ECO:0000256" key="1">
    <source>
        <dbReference type="SAM" id="Phobius"/>
    </source>
</evidence>
<feature type="transmembrane region" description="Helical" evidence="1">
    <location>
        <begin position="41"/>
        <end position="64"/>
    </location>
</feature>
<evidence type="ECO:0000313" key="2">
    <source>
        <dbReference type="EMBL" id="MFC6011029.1"/>
    </source>
</evidence>
<keyword evidence="1" id="KW-0472">Membrane</keyword>
<feature type="transmembrane region" description="Helical" evidence="1">
    <location>
        <begin position="143"/>
        <end position="163"/>
    </location>
</feature>
<organism evidence="2 3">
    <name type="scientific">Nocardia lasii</name>
    <dbReference type="NCBI Taxonomy" id="1616107"/>
    <lineage>
        <taxon>Bacteria</taxon>
        <taxon>Bacillati</taxon>
        <taxon>Actinomycetota</taxon>
        <taxon>Actinomycetes</taxon>
        <taxon>Mycobacteriales</taxon>
        <taxon>Nocardiaceae</taxon>
        <taxon>Nocardia</taxon>
    </lineage>
</organism>
<sequence>MSNPYGPYQPGVPPHQQQPAYQPYPMPVPAPSGGTGITAGVLALLGGLANLGFGLFMVVMFAALGNNVDFQRGFEDAGGTDEMVVAVMITGVVLIVCGAVLLVGAIMLFQRSIVGRGVVVAGCALSILGSLASLIFGAAVGEIAPGSSCGVIFPIITIVLALLPSTTQWIRAKHAPTQPTYPGPYYG</sequence>
<dbReference type="Proteomes" id="UP001596223">
    <property type="component" value="Unassembled WGS sequence"/>
</dbReference>
<accession>A0ABW1JPK8</accession>
<keyword evidence="1" id="KW-0812">Transmembrane</keyword>
<reference evidence="3" key="1">
    <citation type="journal article" date="2019" name="Int. J. Syst. Evol. Microbiol.">
        <title>The Global Catalogue of Microorganisms (GCM) 10K type strain sequencing project: providing services to taxonomists for standard genome sequencing and annotation.</title>
        <authorList>
            <consortium name="The Broad Institute Genomics Platform"/>
            <consortium name="The Broad Institute Genome Sequencing Center for Infectious Disease"/>
            <person name="Wu L."/>
            <person name="Ma J."/>
        </authorList>
    </citation>
    <scope>NUCLEOTIDE SEQUENCE [LARGE SCALE GENOMIC DNA]</scope>
    <source>
        <strain evidence="3">CCUG 36956</strain>
    </source>
</reference>
<dbReference type="RefSeq" id="WP_378601898.1">
    <property type="nucleotide sequence ID" value="NZ_JBHSQN010000003.1"/>
</dbReference>
<evidence type="ECO:0008006" key="4">
    <source>
        <dbReference type="Google" id="ProtNLM"/>
    </source>
</evidence>
<protein>
    <recommendedName>
        <fullName evidence="4">Integral membrane protein</fullName>
    </recommendedName>
</protein>
<feature type="transmembrane region" description="Helical" evidence="1">
    <location>
        <begin position="118"/>
        <end position="137"/>
    </location>
</feature>
<proteinExistence type="predicted"/>
<keyword evidence="1" id="KW-1133">Transmembrane helix</keyword>